<reference evidence="3" key="1">
    <citation type="journal article" date="2019" name="Int. J. Syst. Evol. Microbiol.">
        <title>The Global Catalogue of Microorganisms (GCM) 10K type strain sequencing project: providing services to taxonomists for standard genome sequencing and annotation.</title>
        <authorList>
            <consortium name="The Broad Institute Genomics Platform"/>
            <consortium name="The Broad Institute Genome Sequencing Center for Infectious Disease"/>
            <person name="Wu L."/>
            <person name="Ma J."/>
        </authorList>
    </citation>
    <scope>NUCLEOTIDE SEQUENCE [LARGE SCALE GENOMIC DNA]</scope>
    <source>
        <strain evidence="3">KLKA75</strain>
    </source>
</reference>
<dbReference type="RefSeq" id="WP_378256558.1">
    <property type="nucleotide sequence ID" value="NZ_JBHSIT010000005.1"/>
</dbReference>
<accession>A0ABV9TYG3</accession>
<dbReference type="Proteomes" id="UP001595872">
    <property type="component" value="Unassembled WGS sequence"/>
</dbReference>
<gene>
    <name evidence="2" type="ORF">ACFPCY_17975</name>
</gene>
<proteinExistence type="predicted"/>
<comment type="caution">
    <text evidence="2">The sequence shown here is derived from an EMBL/GenBank/DDBJ whole genome shotgun (WGS) entry which is preliminary data.</text>
</comment>
<protein>
    <submittedName>
        <fullName evidence="2">Uncharacterized protein</fullName>
    </submittedName>
</protein>
<organism evidence="2 3">
    <name type="scientific">Actinomadura gamaensis</name>
    <dbReference type="NCBI Taxonomy" id="1763541"/>
    <lineage>
        <taxon>Bacteria</taxon>
        <taxon>Bacillati</taxon>
        <taxon>Actinomycetota</taxon>
        <taxon>Actinomycetes</taxon>
        <taxon>Streptosporangiales</taxon>
        <taxon>Thermomonosporaceae</taxon>
        <taxon>Actinomadura</taxon>
    </lineage>
</organism>
<keyword evidence="3" id="KW-1185">Reference proteome</keyword>
<feature type="region of interest" description="Disordered" evidence="1">
    <location>
        <begin position="143"/>
        <end position="170"/>
    </location>
</feature>
<name>A0ABV9TYG3_9ACTN</name>
<sequence>MTGQIPDVVLYRDLSYSLTGQEGEGLFDPVDLGVTPTPMSSACWRGFVCRYAVVDGGLVLTGLDLSVDGEPPALFGVTPVRHEFRDNVYNDLREPVRFTGRLLLGREFIDGLYVHMGFQSAWKYEDVQELIFENGHLTAAYDRSEDAARRRAEPDPAEAPPPHTDRDAVDRWIKKTFSQDIDL</sequence>
<evidence type="ECO:0000313" key="3">
    <source>
        <dbReference type="Proteomes" id="UP001595872"/>
    </source>
</evidence>
<dbReference type="EMBL" id="JBHSIT010000005">
    <property type="protein sequence ID" value="MFC4909215.1"/>
    <property type="molecule type" value="Genomic_DNA"/>
</dbReference>
<evidence type="ECO:0000313" key="2">
    <source>
        <dbReference type="EMBL" id="MFC4909215.1"/>
    </source>
</evidence>
<feature type="compositionally biased region" description="Basic and acidic residues" evidence="1">
    <location>
        <begin position="143"/>
        <end position="154"/>
    </location>
</feature>
<evidence type="ECO:0000256" key="1">
    <source>
        <dbReference type="SAM" id="MobiDB-lite"/>
    </source>
</evidence>